<gene>
    <name evidence="1" type="ORF">DN53_08240</name>
</gene>
<proteinExistence type="predicted"/>
<organism evidence="1 2">
    <name type="scientific">Flagellimonas olearia</name>
    <dbReference type="NCBI Taxonomy" id="552546"/>
    <lineage>
        <taxon>Bacteria</taxon>
        <taxon>Pseudomonadati</taxon>
        <taxon>Bacteroidota</taxon>
        <taxon>Flavobacteriia</taxon>
        <taxon>Flavobacteriales</taxon>
        <taxon>Flavobacteriaceae</taxon>
        <taxon>Flagellimonas</taxon>
    </lineage>
</organism>
<sequence>MDGMNRLSPTEILEDFVVFLLLQEDELLSPIGYFFNQENMVMLFDGKEKTNYLDYIRQELGFLEKLKINPQLKPTIESLDDLLSKNEQQSLLKTINENFKFGFPTDCDEEGNPLDGSYNLNISPFELDETFQLYLALSKINPSIYISYVHQIFVHQWQIQHRALEENITRFNDVLLSRQLIPSNIKEDFQKNRLLKSKNKYFNVVEEKPFQFDGFFDSKGYFIDLEKTVTLWIELSKRFKLSYDILLLKVPSDCSLMLYKYHKALLGENESEESSLSESFYEQIERNKPLVNYLKDKGFDNNEIYIVINLLSFNDFNNLNIRYIDFNSVEFFRLCYLFYIFDFYEEDKSLSFETENDFLYLSLSSPPTNLKRWKNQFKKYYSNKYEVESTDYPFKKADILLNKIENQLQIKREKLKPILKR</sequence>
<name>A0A444VM56_9FLAO</name>
<evidence type="ECO:0000313" key="2">
    <source>
        <dbReference type="Proteomes" id="UP000290261"/>
    </source>
</evidence>
<dbReference type="AlphaFoldDB" id="A0A444VM56"/>
<evidence type="ECO:0000313" key="1">
    <source>
        <dbReference type="EMBL" id="RYC51868.1"/>
    </source>
</evidence>
<keyword evidence="2" id="KW-1185">Reference proteome</keyword>
<dbReference type="EMBL" id="JJMP01000003">
    <property type="protein sequence ID" value="RYC51868.1"/>
    <property type="molecule type" value="Genomic_DNA"/>
</dbReference>
<comment type="caution">
    <text evidence="1">The sequence shown here is derived from an EMBL/GenBank/DDBJ whole genome shotgun (WGS) entry which is preliminary data.</text>
</comment>
<protein>
    <submittedName>
        <fullName evidence="1">Uncharacterized protein</fullName>
    </submittedName>
</protein>
<dbReference type="Proteomes" id="UP000290261">
    <property type="component" value="Unassembled WGS sequence"/>
</dbReference>
<accession>A0A444VM56</accession>
<reference evidence="1 2" key="1">
    <citation type="submission" date="2014-04" db="EMBL/GenBank/DDBJ databases">
        <title>Whole genome of Muricauda olearia.</title>
        <authorList>
            <person name="Zhang X.-H."/>
            <person name="Tang K."/>
        </authorList>
    </citation>
    <scope>NUCLEOTIDE SEQUENCE [LARGE SCALE GENOMIC DNA]</scope>
    <source>
        <strain evidence="1 2">Th120</strain>
    </source>
</reference>